<protein>
    <submittedName>
        <fullName evidence="2">Reverse transcriptase domain-containing protein</fullName>
    </submittedName>
</protein>
<keyword evidence="2" id="KW-0548">Nucleotidyltransferase</keyword>
<reference evidence="2" key="1">
    <citation type="journal article" date="2022" name="Int. J. Mol. Sci.">
        <title>Draft Genome of Tanacetum Coccineum: Genomic Comparison of Closely Related Tanacetum-Family Plants.</title>
        <authorList>
            <person name="Yamashiro T."/>
            <person name="Shiraishi A."/>
            <person name="Nakayama K."/>
            <person name="Satake H."/>
        </authorList>
    </citation>
    <scope>NUCLEOTIDE SEQUENCE</scope>
</reference>
<dbReference type="InterPro" id="IPR036397">
    <property type="entry name" value="RNaseH_sf"/>
</dbReference>
<organism evidence="2 3">
    <name type="scientific">Tanacetum coccineum</name>
    <dbReference type="NCBI Taxonomy" id="301880"/>
    <lineage>
        <taxon>Eukaryota</taxon>
        <taxon>Viridiplantae</taxon>
        <taxon>Streptophyta</taxon>
        <taxon>Embryophyta</taxon>
        <taxon>Tracheophyta</taxon>
        <taxon>Spermatophyta</taxon>
        <taxon>Magnoliopsida</taxon>
        <taxon>eudicotyledons</taxon>
        <taxon>Gunneridae</taxon>
        <taxon>Pentapetalae</taxon>
        <taxon>asterids</taxon>
        <taxon>campanulids</taxon>
        <taxon>Asterales</taxon>
        <taxon>Asteraceae</taxon>
        <taxon>Asteroideae</taxon>
        <taxon>Anthemideae</taxon>
        <taxon>Anthemidinae</taxon>
        <taxon>Tanacetum</taxon>
    </lineage>
</organism>
<dbReference type="SUPFAM" id="SSF53098">
    <property type="entry name" value="Ribonuclease H-like"/>
    <property type="match status" value="1"/>
</dbReference>
<evidence type="ECO:0000259" key="1">
    <source>
        <dbReference type="Pfam" id="PF13456"/>
    </source>
</evidence>
<accession>A0ABQ5A8Y8</accession>
<comment type="caution">
    <text evidence="2">The sequence shown here is derived from an EMBL/GenBank/DDBJ whole genome shotgun (WGS) entry which is preliminary data.</text>
</comment>
<evidence type="ECO:0000313" key="3">
    <source>
        <dbReference type="Proteomes" id="UP001151760"/>
    </source>
</evidence>
<dbReference type="Pfam" id="PF13456">
    <property type="entry name" value="RVT_3"/>
    <property type="match status" value="1"/>
</dbReference>
<dbReference type="InterPro" id="IPR002156">
    <property type="entry name" value="RNaseH_domain"/>
</dbReference>
<dbReference type="GO" id="GO:0003964">
    <property type="term" value="F:RNA-directed DNA polymerase activity"/>
    <property type="evidence" value="ECO:0007669"/>
    <property type="project" value="UniProtKB-KW"/>
</dbReference>
<dbReference type="Gene3D" id="3.30.420.10">
    <property type="entry name" value="Ribonuclease H-like superfamily/Ribonuclease H"/>
    <property type="match status" value="1"/>
</dbReference>
<dbReference type="EMBL" id="BQNB010011968">
    <property type="protein sequence ID" value="GJS97518.1"/>
    <property type="molecule type" value="Genomic_DNA"/>
</dbReference>
<dbReference type="CDD" id="cd09279">
    <property type="entry name" value="RNase_HI_like"/>
    <property type="match status" value="1"/>
</dbReference>
<dbReference type="InterPro" id="IPR012337">
    <property type="entry name" value="RNaseH-like_sf"/>
</dbReference>
<feature type="domain" description="RNase H type-1" evidence="1">
    <location>
        <begin position="77"/>
        <end position="177"/>
    </location>
</feature>
<sequence length="178" mass="19790">MSTDGRKRPKKPFRDMKKLIIGLPLLTTPQPKETLYVYRAAAKEVGSTMLASEVAPEKDNTKAWTPYTDGASNLKGSRANLVLIGPSGVEYTYALRLNFVNTNNEAKYEALLAGLRIAKRMKVQSLEAKVDSKLVASQINESYVASNNSMVRYLAKANEHIACFKSFSIKNILRNQNC</sequence>
<keyword evidence="2" id="KW-0695">RNA-directed DNA polymerase</keyword>
<keyword evidence="3" id="KW-1185">Reference proteome</keyword>
<gene>
    <name evidence="2" type="ORF">Tco_0804486</name>
</gene>
<reference evidence="2" key="2">
    <citation type="submission" date="2022-01" db="EMBL/GenBank/DDBJ databases">
        <authorList>
            <person name="Yamashiro T."/>
            <person name="Shiraishi A."/>
            <person name="Satake H."/>
            <person name="Nakayama K."/>
        </authorList>
    </citation>
    <scope>NUCLEOTIDE SEQUENCE</scope>
</reference>
<name>A0ABQ5A8Y8_9ASTR</name>
<evidence type="ECO:0000313" key="2">
    <source>
        <dbReference type="EMBL" id="GJS97518.1"/>
    </source>
</evidence>
<keyword evidence="2" id="KW-0808">Transferase</keyword>
<dbReference type="Proteomes" id="UP001151760">
    <property type="component" value="Unassembled WGS sequence"/>
</dbReference>
<dbReference type="PANTHER" id="PTHR48475:SF2">
    <property type="entry name" value="RIBONUCLEASE H"/>
    <property type="match status" value="1"/>
</dbReference>
<proteinExistence type="predicted"/>
<dbReference type="PANTHER" id="PTHR48475">
    <property type="entry name" value="RIBONUCLEASE H"/>
    <property type="match status" value="1"/>
</dbReference>